<dbReference type="AlphaFoldDB" id="A0A556AMV2"/>
<keyword evidence="6" id="KW-1185">Reference proteome</keyword>
<evidence type="ECO:0000256" key="3">
    <source>
        <dbReference type="ARBA" id="ARBA00023002"/>
    </source>
</evidence>
<evidence type="ECO:0000313" key="6">
    <source>
        <dbReference type="Proteomes" id="UP000318405"/>
    </source>
</evidence>
<evidence type="ECO:0000259" key="4">
    <source>
        <dbReference type="SMART" id="SM00822"/>
    </source>
</evidence>
<dbReference type="SUPFAM" id="SSF51735">
    <property type="entry name" value="NAD(P)-binding Rossmann-fold domains"/>
    <property type="match status" value="1"/>
</dbReference>
<comment type="caution">
    <text evidence="5">The sequence shown here is derived from an EMBL/GenBank/DDBJ whole genome shotgun (WGS) entry which is preliminary data.</text>
</comment>
<dbReference type="InterPro" id="IPR057326">
    <property type="entry name" value="KR_dom"/>
</dbReference>
<gene>
    <name evidence="5" type="ORF">FOZ76_13020</name>
</gene>
<dbReference type="FunFam" id="3.40.50.720:FF:000374">
    <property type="entry name" value="3-oxoacyl-(Acyl-carrier-protein) reductase"/>
    <property type="match status" value="1"/>
</dbReference>
<organism evidence="5 6">
    <name type="scientific">Verticiella sediminum</name>
    <dbReference type="NCBI Taxonomy" id="1247510"/>
    <lineage>
        <taxon>Bacteria</taxon>
        <taxon>Pseudomonadati</taxon>
        <taxon>Pseudomonadota</taxon>
        <taxon>Betaproteobacteria</taxon>
        <taxon>Burkholderiales</taxon>
        <taxon>Alcaligenaceae</taxon>
        <taxon>Verticiella</taxon>
    </lineage>
</organism>
<dbReference type="EMBL" id="VLTJ01000025">
    <property type="protein sequence ID" value="TSH94224.1"/>
    <property type="molecule type" value="Genomic_DNA"/>
</dbReference>
<dbReference type="SMART" id="SM00822">
    <property type="entry name" value="PKS_KR"/>
    <property type="match status" value="1"/>
</dbReference>
<dbReference type="InterPro" id="IPR036291">
    <property type="entry name" value="NAD(P)-bd_dom_sf"/>
</dbReference>
<dbReference type="PANTHER" id="PTHR43639">
    <property type="entry name" value="OXIDOREDUCTASE, SHORT-CHAIN DEHYDROGENASE/REDUCTASE FAMILY (AFU_ORTHOLOGUE AFUA_5G02870)"/>
    <property type="match status" value="1"/>
</dbReference>
<proteinExistence type="inferred from homology"/>
<keyword evidence="2" id="KW-0521">NADP</keyword>
<dbReference type="Proteomes" id="UP000318405">
    <property type="component" value="Unassembled WGS sequence"/>
</dbReference>
<accession>A0A556AMV2</accession>
<comment type="similarity">
    <text evidence="1">Belongs to the short-chain dehydrogenases/reductases (SDR) family.</text>
</comment>
<dbReference type="PRINTS" id="PR00080">
    <property type="entry name" value="SDRFAMILY"/>
</dbReference>
<evidence type="ECO:0000256" key="2">
    <source>
        <dbReference type="ARBA" id="ARBA00022857"/>
    </source>
</evidence>
<dbReference type="PANTHER" id="PTHR43639:SF1">
    <property type="entry name" value="SHORT-CHAIN DEHYDROGENASE_REDUCTASE FAMILY PROTEIN"/>
    <property type="match status" value="1"/>
</dbReference>
<reference evidence="5 6" key="1">
    <citation type="submission" date="2019-07" db="EMBL/GenBank/DDBJ databases">
        <title>Qingshengfaniella alkalisoli gen. nov., sp. nov., isolated from saline soil.</title>
        <authorList>
            <person name="Xu L."/>
            <person name="Huang X.-X."/>
            <person name="Sun J.-Q."/>
        </authorList>
    </citation>
    <scope>NUCLEOTIDE SEQUENCE [LARGE SCALE GENOMIC DNA]</scope>
    <source>
        <strain evidence="5 6">DSM 27279</strain>
    </source>
</reference>
<dbReference type="GO" id="GO:0016491">
    <property type="term" value="F:oxidoreductase activity"/>
    <property type="evidence" value="ECO:0007669"/>
    <property type="project" value="UniProtKB-KW"/>
</dbReference>
<dbReference type="OrthoDB" id="9803333at2"/>
<protein>
    <submittedName>
        <fullName evidence="5">SDR family oxidoreductase</fullName>
    </submittedName>
</protein>
<evidence type="ECO:0000256" key="1">
    <source>
        <dbReference type="ARBA" id="ARBA00006484"/>
    </source>
</evidence>
<dbReference type="PRINTS" id="PR00081">
    <property type="entry name" value="GDHRDH"/>
</dbReference>
<evidence type="ECO:0000313" key="5">
    <source>
        <dbReference type="EMBL" id="TSH94224.1"/>
    </source>
</evidence>
<feature type="domain" description="Ketoreductase" evidence="4">
    <location>
        <begin position="24"/>
        <end position="208"/>
    </location>
</feature>
<sequence>MSAAAQRPEDLAPAAAHPRSLQGKVALVTGASRGIGRAIARALARDGALVAVHCNSAREAAEALVAEIAAAGGQALVVQADLAHADGPCALLEDLDVQLRQRLGSPALDILVNNAGVIKREPIEAVTPEQFDLTLTVNLKAPFFLIQQALPRLREQGRIINISSMGTRAAFPAMAAYAPAKAGLEALTRLLAVQLGPRGITVNAVAPGLTDTAMNPLDMASPAAAQAIAGIALGRLGQPADIAEVVAFLASDAARWVTGQCIEASGGQRL</sequence>
<keyword evidence="3" id="KW-0560">Oxidoreductase</keyword>
<dbReference type="RefSeq" id="WP_143948698.1">
    <property type="nucleotide sequence ID" value="NZ_BAABMB010000006.1"/>
</dbReference>
<dbReference type="Gene3D" id="3.40.50.720">
    <property type="entry name" value="NAD(P)-binding Rossmann-like Domain"/>
    <property type="match status" value="1"/>
</dbReference>
<dbReference type="Pfam" id="PF13561">
    <property type="entry name" value="adh_short_C2"/>
    <property type="match status" value="1"/>
</dbReference>
<dbReference type="InterPro" id="IPR002347">
    <property type="entry name" value="SDR_fam"/>
</dbReference>
<name>A0A556AMV2_9BURK</name>